<dbReference type="SUPFAM" id="SSF56317">
    <property type="entry name" value="Carbon-nitrogen hydrolase"/>
    <property type="match status" value="1"/>
</dbReference>
<dbReference type="EMBL" id="BAOS01000028">
    <property type="protein sequence ID" value="GAX62101.1"/>
    <property type="molecule type" value="Genomic_DNA"/>
</dbReference>
<dbReference type="CDD" id="cd07573">
    <property type="entry name" value="CPA"/>
    <property type="match status" value="1"/>
</dbReference>
<dbReference type="FunFam" id="3.60.110.10:FF:000010">
    <property type="entry name" value="Carbon-nitrogen hydrolase"/>
    <property type="match status" value="1"/>
</dbReference>
<accession>A0A286U217</accession>
<organism evidence="3 4">
    <name type="scientific">Candidatus Scalindua japonica</name>
    <dbReference type="NCBI Taxonomy" id="1284222"/>
    <lineage>
        <taxon>Bacteria</taxon>
        <taxon>Pseudomonadati</taxon>
        <taxon>Planctomycetota</taxon>
        <taxon>Candidatus Brocadiia</taxon>
        <taxon>Candidatus Brocadiales</taxon>
        <taxon>Candidatus Scalinduaceae</taxon>
        <taxon>Candidatus Scalindua</taxon>
    </lineage>
</organism>
<keyword evidence="4" id="KW-1185">Reference proteome</keyword>
<evidence type="ECO:0000256" key="1">
    <source>
        <dbReference type="ARBA" id="ARBA00022801"/>
    </source>
</evidence>
<sequence>MQRARQRVVEAAEQGARLICLPELFCSIYFCQQEDTRYFELAEPIPGYTTDFFSRLAKTANSVLVVPVFERSETGIYYNSLVVINRDGAIAGMYRKMHIPNDPQFQEKYYFTPGDLGFQAIQTPFGKIGPMICWDQWFPEAARLCALDGANVLIYPTAIGWLPGEKEGESKVYLDSWKTVQRGHAIANGVYTATVNRVGVEPDQSGNSEIEFWGHSFIADPRGRIISEASGEEEEIIYGRIEPELIFATRQTWPFFRDRRVDAYHKIVE</sequence>
<evidence type="ECO:0000259" key="2">
    <source>
        <dbReference type="PROSITE" id="PS50263"/>
    </source>
</evidence>
<dbReference type="AlphaFoldDB" id="A0A286U217"/>
<dbReference type="PANTHER" id="PTHR43674">
    <property type="entry name" value="NITRILASE C965.09-RELATED"/>
    <property type="match status" value="1"/>
</dbReference>
<dbReference type="PANTHER" id="PTHR43674:SF2">
    <property type="entry name" value="BETA-UREIDOPROPIONASE"/>
    <property type="match status" value="1"/>
</dbReference>
<dbReference type="Proteomes" id="UP000218542">
    <property type="component" value="Unassembled WGS sequence"/>
</dbReference>
<keyword evidence="1" id="KW-0378">Hydrolase</keyword>
<dbReference type="InterPro" id="IPR036526">
    <property type="entry name" value="C-N_Hydrolase_sf"/>
</dbReference>
<evidence type="ECO:0000313" key="4">
    <source>
        <dbReference type="Proteomes" id="UP000218542"/>
    </source>
</evidence>
<dbReference type="Pfam" id="PF00795">
    <property type="entry name" value="CN_hydrolase"/>
    <property type="match status" value="1"/>
</dbReference>
<dbReference type="GO" id="GO:0050126">
    <property type="term" value="F:N-carbamoylputrescine amidase activity"/>
    <property type="evidence" value="ECO:0007669"/>
    <property type="project" value="TreeGrafter"/>
</dbReference>
<dbReference type="Gene3D" id="3.60.110.10">
    <property type="entry name" value="Carbon-nitrogen hydrolase"/>
    <property type="match status" value="1"/>
</dbReference>
<dbReference type="GO" id="GO:0033388">
    <property type="term" value="P:putrescine biosynthetic process from arginine"/>
    <property type="evidence" value="ECO:0007669"/>
    <property type="project" value="TreeGrafter"/>
</dbReference>
<evidence type="ECO:0000313" key="3">
    <source>
        <dbReference type="EMBL" id="GAX62101.1"/>
    </source>
</evidence>
<gene>
    <name evidence="3" type="ORF">SCALIN_C28_0304</name>
</gene>
<feature type="domain" description="CN hydrolase" evidence="2">
    <location>
        <begin position="1"/>
        <end position="243"/>
    </location>
</feature>
<dbReference type="InterPro" id="IPR050345">
    <property type="entry name" value="Aliph_Amidase/BUP"/>
</dbReference>
<name>A0A286U217_9BACT</name>
<reference evidence="4" key="1">
    <citation type="journal article" date="2017" name="Environ. Microbiol. Rep.">
        <title>Genetic Diversity of Marine Anaerobic Ammonium-Oxidizing Bacteria as Revealed by Genomic and Proteomic Analyses of 'Candidatus Scalindua japonica'.</title>
        <authorList>
            <person name="Oshiki M."/>
            <person name="Mizuto K."/>
            <person name="Kimura Z."/>
            <person name="Kindaichi T."/>
            <person name="Satoh H."/>
            <person name="Okabe S."/>
        </authorList>
    </citation>
    <scope>NUCLEOTIDE SEQUENCE [LARGE SCALE GENOMIC DNA]</scope>
    <source>
        <strain evidence="4">husup-a2</strain>
    </source>
</reference>
<proteinExistence type="predicted"/>
<protein>
    <submittedName>
        <fullName evidence="3">N-carbamoylputrescine amidase</fullName>
    </submittedName>
</protein>
<dbReference type="InterPro" id="IPR003010">
    <property type="entry name" value="C-N_Hydrolase"/>
</dbReference>
<dbReference type="PROSITE" id="PS50263">
    <property type="entry name" value="CN_HYDROLASE"/>
    <property type="match status" value="1"/>
</dbReference>
<comment type="caution">
    <text evidence="3">The sequence shown here is derived from an EMBL/GenBank/DDBJ whole genome shotgun (WGS) entry which is preliminary data.</text>
</comment>